<dbReference type="Proteomes" id="UP000375525">
    <property type="component" value="Unassembled WGS sequence"/>
</dbReference>
<dbReference type="EMBL" id="CABVIH010000006">
    <property type="protein sequence ID" value="VVO73691.1"/>
    <property type="molecule type" value="Genomic_DNA"/>
</dbReference>
<evidence type="ECO:0000313" key="2">
    <source>
        <dbReference type="Proteomes" id="UP000375525"/>
    </source>
</evidence>
<sequence length="98" mass="11315">MKAWNGGYIDNFARGFTSEQASTFRTPHHHLRAPTPEVTFHVERINLGVSRVTKCRTVNKWGVRKIETIFNYAIPTGVPIKMARHQTHGRIIYPVEDR</sequence>
<evidence type="ECO:0000313" key="1">
    <source>
        <dbReference type="EMBL" id="VVO73691.1"/>
    </source>
</evidence>
<accession>A0A5E7IAG5</accession>
<organism evidence="1 2">
    <name type="scientific">Pseudomonas fluorescens</name>
    <dbReference type="NCBI Taxonomy" id="294"/>
    <lineage>
        <taxon>Bacteria</taxon>
        <taxon>Pseudomonadati</taxon>
        <taxon>Pseudomonadota</taxon>
        <taxon>Gammaproteobacteria</taxon>
        <taxon>Pseudomonadales</taxon>
        <taxon>Pseudomonadaceae</taxon>
        <taxon>Pseudomonas</taxon>
    </lineage>
</organism>
<name>A0A5E7IAG5_PSEFL</name>
<protein>
    <submittedName>
        <fullName evidence="1">Uncharacterized protein</fullName>
    </submittedName>
</protein>
<dbReference type="AlphaFoldDB" id="A0A5E7IAG5"/>
<reference evidence="1 2" key="1">
    <citation type="submission" date="2019-09" db="EMBL/GenBank/DDBJ databases">
        <authorList>
            <person name="Chandra G."/>
            <person name="Truman W A."/>
        </authorList>
    </citation>
    <scope>NUCLEOTIDE SEQUENCE [LARGE SCALE GENOMIC DNA]</scope>
    <source>
        <strain evidence="1">PS880</strain>
    </source>
</reference>
<gene>
    <name evidence="1" type="ORF">PS880_01440</name>
</gene>
<proteinExistence type="predicted"/>